<proteinExistence type="predicted"/>
<gene>
    <name evidence="2" type="ORF">R1flu_024731</name>
</gene>
<reference evidence="2 3" key="1">
    <citation type="submission" date="2024-09" db="EMBL/GenBank/DDBJ databases">
        <title>Chromosome-scale assembly of Riccia fluitans.</title>
        <authorList>
            <person name="Paukszto L."/>
            <person name="Sawicki J."/>
            <person name="Karawczyk K."/>
            <person name="Piernik-Szablinska J."/>
            <person name="Szczecinska M."/>
            <person name="Mazdziarz M."/>
        </authorList>
    </citation>
    <scope>NUCLEOTIDE SEQUENCE [LARGE SCALE GENOMIC DNA]</scope>
    <source>
        <strain evidence="2">Rf_01</strain>
        <tissue evidence="2">Aerial parts of the thallus</tissue>
    </source>
</reference>
<evidence type="ECO:0000313" key="3">
    <source>
        <dbReference type="Proteomes" id="UP001605036"/>
    </source>
</evidence>
<evidence type="ECO:0000256" key="1">
    <source>
        <dbReference type="SAM" id="MobiDB-lite"/>
    </source>
</evidence>
<dbReference type="AlphaFoldDB" id="A0ABD1XVR2"/>
<sequence>MAVDEVVVETSQKGKEKVTESLHLPNVDIVAEDKRRLKTGLKANRLEMDPPLSTPIGQTSGRGSNHIAPGDTIKEVPPTSTCHQASYHLMG</sequence>
<keyword evidence="3" id="KW-1185">Reference proteome</keyword>
<name>A0ABD1XVR2_9MARC</name>
<feature type="region of interest" description="Disordered" evidence="1">
    <location>
        <begin position="41"/>
        <end position="79"/>
    </location>
</feature>
<protein>
    <submittedName>
        <fullName evidence="2">Uncharacterized protein</fullName>
    </submittedName>
</protein>
<evidence type="ECO:0000313" key="2">
    <source>
        <dbReference type="EMBL" id="KAL2613039.1"/>
    </source>
</evidence>
<accession>A0ABD1XVR2</accession>
<dbReference type="EMBL" id="JBHFFA010000007">
    <property type="protein sequence ID" value="KAL2613039.1"/>
    <property type="molecule type" value="Genomic_DNA"/>
</dbReference>
<organism evidence="2 3">
    <name type="scientific">Riccia fluitans</name>
    <dbReference type="NCBI Taxonomy" id="41844"/>
    <lineage>
        <taxon>Eukaryota</taxon>
        <taxon>Viridiplantae</taxon>
        <taxon>Streptophyta</taxon>
        <taxon>Embryophyta</taxon>
        <taxon>Marchantiophyta</taxon>
        <taxon>Marchantiopsida</taxon>
        <taxon>Marchantiidae</taxon>
        <taxon>Marchantiales</taxon>
        <taxon>Ricciaceae</taxon>
        <taxon>Riccia</taxon>
    </lineage>
</organism>
<comment type="caution">
    <text evidence="2">The sequence shown here is derived from an EMBL/GenBank/DDBJ whole genome shotgun (WGS) entry which is preliminary data.</text>
</comment>
<dbReference type="Proteomes" id="UP001605036">
    <property type="component" value="Unassembled WGS sequence"/>
</dbReference>